<keyword evidence="3" id="KW-1185">Reference proteome</keyword>
<protein>
    <recommendedName>
        <fullName evidence="4">BAH domain-containing protein</fullName>
    </recommendedName>
</protein>
<proteinExistence type="predicted"/>
<evidence type="ECO:0000256" key="1">
    <source>
        <dbReference type="SAM" id="MobiDB-lite"/>
    </source>
</evidence>
<organism evidence="2 3">
    <name type="scientific">Stylosanthes scabra</name>
    <dbReference type="NCBI Taxonomy" id="79078"/>
    <lineage>
        <taxon>Eukaryota</taxon>
        <taxon>Viridiplantae</taxon>
        <taxon>Streptophyta</taxon>
        <taxon>Embryophyta</taxon>
        <taxon>Tracheophyta</taxon>
        <taxon>Spermatophyta</taxon>
        <taxon>Magnoliopsida</taxon>
        <taxon>eudicotyledons</taxon>
        <taxon>Gunneridae</taxon>
        <taxon>Pentapetalae</taxon>
        <taxon>rosids</taxon>
        <taxon>fabids</taxon>
        <taxon>Fabales</taxon>
        <taxon>Fabaceae</taxon>
        <taxon>Papilionoideae</taxon>
        <taxon>50 kb inversion clade</taxon>
        <taxon>dalbergioids sensu lato</taxon>
        <taxon>Dalbergieae</taxon>
        <taxon>Pterocarpus clade</taxon>
        <taxon>Stylosanthes</taxon>
    </lineage>
</organism>
<evidence type="ECO:0000313" key="2">
    <source>
        <dbReference type="EMBL" id="MED6200744.1"/>
    </source>
</evidence>
<sequence>AKVTGSSPSFKIRKGSAESTQKGGICRFGVATTFARREPCLDSFRVVVGLREDSRHMGSGVIYYEIEKREKYEDFDERADSDLAIVKMCRYHFDDEPFIHPLHSVRFDPDHPYKLPIESLLALRRRDPSRGKDPSLQGSGPSRRASPTPQFSPLSPVSRLGSPPSLSKMIPLTQGLEEERALKS</sequence>
<gene>
    <name evidence="2" type="ORF">PIB30_088260</name>
</gene>
<feature type="compositionally biased region" description="Polar residues" evidence="1">
    <location>
        <begin position="136"/>
        <end position="155"/>
    </location>
</feature>
<accession>A0ABU6XU96</accession>
<reference evidence="2 3" key="1">
    <citation type="journal article" date="2023" name="Plants (Basel)">
        <title>Bridging the Gap: Combining Genomics and Transcriptomics Approaches to Understand Stylosanthes scabra, an Orphan Legume from the Brazilian Caatinga.</title>
        <authorList>
            <person name="Ferreira-Neto J.R.C."/>
            <person name="da Silva M.D."/>
            <person name="Binneck E."/>
            <person name="de Melo N.F."/>
            <person name="da Silva R.H."/>
            <person name="de Melo A.L.T.M."/>
            <person name="Pandolfi V."/>
            <person name="Bustamante F.O."/>
            <person name="Brasileiro-Vidal A.C."/>
            <person name="Benko-Iseppon A.M."/>
        </authorList>
    </citation>
    <scope>NUCLEOTIDE SEQUENCE [LARGE SCALE GENOMIC DNA]</scope>
    <source>
        <tissue evidence="2">Leaves</tissue>
    </source>
</reference>
<comment type="caution">
    <text evidence="2">The sequence shown here is derived from an EMBL/GenBank/DDBJ whole genome shotgun (WGS) entry which is preliminary data.</text>
</comment>
<name>A0ABU6XU96_9FABA</name>
<evidence type="ECO:0008006" key="4">
    <source>
        <dbReference type="Google" id="ProtNLM"/>
    </source>
</evidence>
<feature type="compositionally biased region" description="Basic and acidic residues" evidence="1">
    <location>
        <begin position="124"/>
        <end position="133"/>
    </location>
</feature>
<feature type="non-terminal residue" evidence="2">
    <location>
        <position position="1"/>
    </location>
</feature>
<dbReference type="EMBL" id="JASCZI010213041">
    <property type="protein sequence ID" value="MED6200744.1"/>
    <property type="molecule type" value="Genomic_DNA"/>
</dbReference>
<feature type="region of interest" description="Disordered" evidence="1">
    <location>
        <begin position="124"/>
        <end position="184"/>
    </location>
</feature>
<evidence type="ECO:0000313" key="3">
    <source>
        <dbReference type="Proteomes" id="UP001341840"/>
    </source>
</evidence>
<dbReference type="Proteomes" id="UP001341840">
    <property type="component" value="Unassembled WGS sequence"/>
</dbReference>